<dbReference type="EMBL" id="JAGHKO010000006">
    <property type="protein sequence ID" value="MBO9203271.1"/>
    <property type="molecule type" value="Genomic_DNA"/>
</dbReference>
<evidence type="ECO:0000259" key="3">
    <source>
        <dbReference type="Pfam" id="PF16344"/>
    </source>
</evidence>
<sequence>MPHNSHIEELIIKHLQETITAEEAYALQQWIDANEKNRLLFDQFINSEALQQKLIAHAESDRRIQERVYNELPEMQATLKISPKRGWVQWMSVAAAVLVVVSIGWFIWQGKTKPAIVAEQQQTPVATVIPAGGNKATLTLADGTVIDLDKAGNGTIATEGKTTVNKKEDGQLEYKSVTGSNATEVTFNLLTTPRGGQYQLLLPDGSKVWLNAASSIKYPTAFSGGERRVEITGEAYFEIAHNAVKPFKVMIYPADGGTGRGGEVEVLGTHFNINAYGDEQTIVTTLLEGKIKITPVDVVSKATIPNHPAVSARAYRVINPGEEAQINNKADIVVRKGIDTESAVAWMKGFFDFHNAGIKTVMKQVSRWYNVDVEYTKAMPEQTFEGNIDRSIPLNELLELLQQYGTTKFKIEGKTIKVQ</sequence>
<dbReference type="PANTHER" id="PTHR30273:SF2">
    <property type="entry name" value="PROTEIN FECR"/>
    <property type="match status" value="1"/>
</dbReference>
<dbReference type="InterPro" id="IPR006860">
    <property type="entry name" value="FecR"/>
</dbReference>
<evidence type="ECO:0000313" key="5">
    <source>
        <dbReference type="Proteomes" id="UP000677244"/>
    </source>
</evidence>
<dbReference type="Pfam" id="PF16344">
    <property type="entry name" value="FecR_C"/>
    <property type="match status" value="1"/>
</dbReference>
<evidence type="ECO:0000313" key="4">
    <source>
        <dbReference type="EMBL" id="MBO9203271.1"/>
    </source>
</evidence>
<dbReference type="Pfam" id="PF04773">
    <property type="entry name" value="FecR"/>
    <property type="match status" value="1"/>
</dbReference>
<keyword evidence="5" id="KW-1185">Reference proteome</keyword>
<keyword evidence="1" id="KW-0472">Membrane</keyword>
<protein>
    <submittedName>
        <fullName evidence="4">FecR domain-containing protein</fullName>
    </submittedName>
</protein>
<feature type="domain" description="Protein FecR C-terminal" evidence="3">
    <location>
        <begin position="351"/>
        <end position="418"/>
    </location>
</feature>
<gene>
    <name evidence="4" type="ORF">J7I42_23475</name>
</gene>
<accession>A0ABS3YZC1</accession>
<organism evidence="4 5">
    <name type="scientific">Niastella soli</name>
    <dbReference type="NCBI Taxonomy" id="2821487"/>
    <lineage>
        <taxon>Bacteria</taxon>
        <taxon>Pseudomonadati</taxon>
        <taxon>Bacteroidota</taxon>
        <taxon>Chitinophagia</taxon>
        <taxon>Chitinophagales</taxon>
        <taxon>Chitinophagaceae</taxon>
        <taxon>Niastella</taxon>
    </lineage>
</organism>
<evidence type="ECO:0000256" key="1">
    <source>
        <dbReference type="SAM" id="Phobius"/>
    </source>
</evidence>
<dbReference type="Proteomes" id="UP000677244">
    <property type="component" value="Unassembled WGS sequence"/>
</dbReference>
<dbReference type="InterPro" id="IPR032508">
    <property type="entry name" value="FecR_C"/>
</dbReference>
<comment type="caution">
    <text evidence="4">The sequence shown here is derived from an EMBL/GenBank/DDBJ whole genome shotgun (WGS) entry which is preliminary data.</text>
</comment>
<reference evidence="4 5" key="1">
    <citation type="submission" date="2021-03" db="EMBL/GenBank/DDBJ databases">
        <title>Assistant Professor.</title>
        <authorList>
            <person name="Huq M.A."/>
        </authorList>
    </citation>
    <scope>NUCLEOTIDE SEQUENCE [LARGE SCALE GENOMIC DNA]</scope>
    <source>
        <strain evidence="4 5">MAH-29</strain>
    </source>
</reference>
<dbReference type="Gene3D" id="3.55.50.30">
    <property type="match status" value="1"/>
</dbReference>
<dbReference type="PANTHER" id="PTHR30273">
    <property type="entry name" value="PERIPLASMIC SIGNAL SENSOR AND SIGMA FACTOR ACTIVATOR FECR-RELATED"/>
    <property type="match status" value="1"/>
</dbReference>
<keyword evidence="1" id="KW-0812">Transmembrane</keyword>
<dbReference type="RefSeq" id="WP_209141328.1">
    <property type="nucleotide sequence ID" value="NZ_JAGHKO010000006.1"/>
</dbReference>
<feature type="domain" description="FecR protein" evidence="2">
    <location>
        <begin position="190"/>
        <end position="292"/>
    </location>
</feature>
<dbReference type="InterPro" id="IPR012373">
    <property type="entry name" value="Ferrdict_sens_TM"/>
</dbReference>
<proteinExistence type="predicted"/>
<feature type="transmembrane region" description="Helical" evidence="1">
    <location>
        <begin position="87"/>
        <end position="108"/>
    </location>
</feature>
<evidence type="ECO:0000259" key="2">
    <source>
        <dbReference type="Pfam" id="PF04773"/>
    </source>
</evidence>
<dbReference type="Gene3D" id="2.60.120.1440">
    <property type="match status" value="1"/>
</dbReference>
<name>A0ABS3YZC1_9BACT</name>
<keyword evidence="1" id="KW-1133">Transmembrane helix</keyword>